<accession>A0A6A6D2R8</accession>
<feature type="region of interest" description="Disordered" evidence="1">
    <location>
        <begin position="280"/>
        <end position="378"/>
    </location>
</feature>
<keyword evidence="2" id="KW-0472">Membrane</keyword>
<feature type="region of interest" description="Disordered" evidence="1">
    <location>
        <begin position="113"/>
        <end position="133"/>
    </location>
</feature>
<reference evidence="3" key="1">
    <citation type="journal article" date="2020" name="Stud. Mycol.">
        <title>101 Dothideomycetes genomes: a test case for predicting lifestyles and emergence of pathogens.</title>
        <authorList>
            <person name="Haridas S."/>
            <person name="Albert R."/>
            <person name="Binder M."/>
            <person name="Bloem J."/>
            <person name="Labutti K."/>
            <person name="Salamov A."/>
            <person name="Andreopoulos B."/>
            <person name="Baker S."/>
            <person name="Barry K."/>
            <person name="Bills G."/>
            <person name="Bluhm B."/>
            <person name="Cannon C."/>
            <person name="Castanera R."/>
            <person name="Culley D."/>
            <person name="Daum C."/>
            <person name="Ezra D."/>
            <person name="Gonzalez J."/>
            <person name="Henrissat B."/>
            <person name="Kuo A."/>
            <person name="Liang C."/>
            <person name="Lipzen A."/>
            <person name="Lutzoni F."/>
            <person name="Magnuson J."/>
            <person name="Mondo S."/>
            <person name="Nolan M."/>
            <person name="Ohm R."/>
            <person name="Pangilinan J."/>
            <person name="Park H.-J."/>
            <person name="Ramirez L."/>
            <person name="Alfaro M."/>
            <person name="Sun H."/>
            <person name="Tritt A."/>
            <person name="Yoshinaga Y."/>
            <person name="Zwiers L.-H."/>
            <person name="Turgeon B."/>
            <person name="Goodwin S."/>
            <person name="Spatafora J."/>
            <person name="Crous P."/>
            <person name="Grigoriev I."/>
        </authorList>
    </citation>
    <scope>NUCLEOTIDE SEQUENCE</scope>
    <source>
        <strain evidence="3">ATCC 36951</strain>
    </source>
</reference>
<proteinExistence type="predicted"/>
<feature type="compositionally biased region" description="Polar residues" evidence="1">
    <location>
        <begin position="242"/>
        <end position="257"/>
    </location>
</feature>
<evidence type="ECO:0000313" key="4">
    <source>
        <dbReference type="Proteomes" id="UP000799537"/>
    </source>
</evidence>
<dbReference type="Proteomes" id="UP000799537">
    <property type="component" value="Unassembled WGS sequence"/>
</dbReference>
<protein>
    <recommendedName>
        <fullName evidence="5">Transmembrane protein</fullName>
    </recommendedName>
</protein>
<feature type="compositionally biased region" description="Low complexity" evidence="1">
    <location>
        <begin position="361"/>
        <end position="372"/>
    </location>
</feature>
<dbReference type="RefSeq" id="XP_033673607.1">
    <property type="nucleotide sequence ID" value="XM_033803721.1"/>
</dbReference>
<feature type="compositionally biased region" description="Low complexity" evidence="1">
    <location>
        <begin position="113"/>
        <end position="127"/>
    </location>
</feature>
<dbReference type="EMBL" id="ML993580">
    <property type="protein sequence ID" value="KAF2172718.1"/>
    <property type="molecule type" value="Genomic_DNA"/>
</dbReference>
<dbReference type="AlphaFoldDB" id="A0A6A6D2R8"/>
<name>A0A6A6D2R8_ZASCE</name>
<feature type="region of interest" description="Disordered" evidence="1">
    <location>
        <begin position="1"/>
        <end position="100"/>
    </location>
</feature>
<evidence type="ECO:0000256" key="1">
    <source>
        <dbReference type="SAM" id="MobiDB-lite"/>
    </source>
</evidence>
<keyword evidence="2" id="KW-1133">Transmembrane helix</keyword>
<feature type="region of interest" description="Disordered" evidence="1">
    <location>
        <begin position="241"/>
        <end position="264"/>
    </location>
</feature>
<keyword evidence="4" id="KW-1185">Reference proteome</keyword>
<feature type="compositionally biased region" description="Low complexity" evidence="1">
    <location>
        <begin position="73"/>
        <end position="85"/>
    </location>
</feature>
<evidence type="ECO:0000256" key="2">
    <source>
        <dbReference type="SAM" id="Phobius"/>
    </source>
</evidence>
<gene>
    <name evidence="3" type="ORF">M409DRAFT_16680</name>
</gene>
<feature type="compositionally biased region" description="Polar residues" evidence="1">
    <location>
        <begin position="39"/>
        <end position="59"/>
    </location>
</feature>
<feature type="transmembrane region" description="Helical" evidence="2">
    <location>
        <begin position="149"/>
        <end position="171"/>
    </location>
</feature>
<evidence type="ECO:0000313" key="3">
    <source>
        <dbReference type="EMBL" id="KAF2172718.1"/>
    </source>
</evidence>
<sequence>MPPRRTITLLEAHPRSSALPDNDSHYRSSDRVTGPSPAPTSTQTAKRSPAATNTNAASPSRTQGRRTSRRGKTPAATTLAFTTTAKSSPDSKAAPLPTVTEYSSTTTIYTSGFATSTRPETSPPSSTIAGPPVHRTRVESYEIPDPPVWFPYMIATLLAIMLALAVLFYFVNFPRTGRAIREMYHQWRRRVAERRNRRYGYEKVQGIELDGNSCRSSGTSPALRNLSEVARSGEDDVVPAAFTTSTNTPGLHNTPTLYSRRRRGEGMSVDTSAAAGLGITFDRGQSSGKSFDPSLLRPDMDKPLPAPPKSPTHQAIQSAKAFLPRTANKPTDDAAPVPRKNSTDLEAGLLKPLPRDRRRPNLVPLTPSTASAPPSPGMRVLEMVGGSVEYAAEKMSRFMHDQVKGNPEEGLLLPVRDCEREREMGEGCSC</sequence>
<dbReference type="GeneID" id="54556993"/>
<feature type="compositionally biased region" description="Basic residues" evidence="1">
    <location>
        <begin position="63"/>
        <end position="72"/>
    </location>
</feature>
<keyword evidence="2" id="KW-0812">Transmembrane</keyword>
<organism evidence="3 4">
    <name type="scientific">Zasmidium cellare ATCC 36951</name>
    <dbReference type="NCBI Taxonomy" id="1080233"/>
    <lineage>
        <taxon>Eukaryota</taxon>
        <taxon>Fungi</taxon>
        <taxon>Dikarya</taxon>
        <taxon>Ascomycota</taxon>
        <taxon>Pezizomycotina</taxon>
        <taxon>Dothideomycetes</taxon>
        <taxon>Dothideomycetidae</taxon>
        <taxon>Mycosphaerellales</taxon>
        <taxon>Mycosphaerellaceae</taxon>
        <taxon>Zasmidium</taxon>
    </lineage>
</organism>
<evidence type="ECO:0008006" key="5">
    <source>
        <dbReference type="Google" id="ProtNLM"/>
    </source>
</evidence>
<dbReference type="OrthoDB" id="3646367at2759"/>